<evidence type="ECO:0000256" key="1">
    <source>
        <dbReference type="SAM" id="MobiDB-lite"/>
    </source>
</evidence>
<dbReference type="STRING" id="703135.A0A2A9NBC6"/>
<feature type="region of interest" description="Disordered" evidence="1">
    <location>
        <begin position="1"/>
        <end position="31"/>
    </location>
</feature>
<accession>A0A2A9NBC6</accession>
<proteinExistence type="predicted"/>
<gene>
    <name evidence="2" type="ORF">AMATHDRAFT_150935</name>
</gene>
<reference evidence="2 3" key="1">
    <citation type="submission" date="2014-02" db="EMBL/GenBank/DDBJ databases">
        <title>Transposable element dynamics among asymbiotic and ectomycorrhizal Amanita fungi.</title>
        <authorList>
            <consortium name="DOE Joint Genome Institute"/>
            <person name="Hess J."/>
            <person name="Skrede I."/>
            <person name="Wolfe B."/>
            <person name="LaButti K."/>
            <person name="Ohm R.A."/>
            <person name="Grigoriev I.V."/>
            <person name="Pringle A."/>
        </authorList>
    </citation>
    <scope>NUCLEOTIDE SEQUENCE [LARGE SCALE GENOMIC DNA]</scope>
    <source>
        <strain evidence="2 3">SKay4041</strain>
    </source>
</reference>
<dbReference type="OrthoDB" id="2723779at2759"/>
<evidence type="ECO:0000313" key="3">
    <source>
        <dbReference type="Proteomes" id="UP000242287"/>
    </source>
</evidence>
<dbReference type="Proteomes" id="UP000242287">
    <property type="component" value="Unassembled WGS sequence"/>
</dbReference>
<keyword evidence="3" id="KW-1185">Reference proteome</keyword>
<feature type="non-terminal residue" evidence="2">
    <location>
        <position position="119"/>
    </location>
</feature>
<name>A0A2A9NBC6_9AGAR</name>
<organism evidence="2 3">
    <name type="scientific">Amanita thiersii Skay4041</name>
    <dbReference type="NCBI Taxonomy" id="703135"/>
    <lineage>
        <taxon>Eukaryota</taxon>
        <taxon>Fungi</taxon>
        <taxon>Dikarya</taxon>
        <taxon>Basidiomycota</taxon>
        <taxon>Agaricomycotina</taxon>
        <taxon>Agaricomycetes</taxon>
        <taxon>Agaricomycetidae</taxon>
        <taxon>Agaricales</taxon>
        <taxon>Pluteineae</taxon>
        <taxon>Amanitaceae</taxon>
        <taxon>Amanita</taxon>
    </lineage>
</organism>
<protein>
    <submittedName>
        <fullName evidence="2">Uncharacterized protein</fullName>
    </submittedName>
</protein>
<dbReference type="AlphaFoldDB" id="A0A2A9NBC6"/>
<evidence type="ECO:0000313" key="2">
    <source>
        <dbReference type="EMBL" id="PFH47929.1"/>
    </source>
</evidence>
<sequence>MPATTSHAQQSVAPSSIPPPDFSDTEPSEDWKRQIKERIQLNLEKLYQEAEVNYRKALQDVRSDEERTRLKEDHTLKKGSIRTLGAEEYHRQLELERQQRKWALGLSIDESWKETLVRE</sequence>
<feature type="compositionally biased region" description="Polar residues" evidence="1">
    <location>
        <begin position="1"/>
        <end position="14"/>
    </location>
</feature>
<dbReference type="EMBL" id="KZ302084">
    <property type="protein sequence ID" value="PFH47929.1"/>
    <property type="molecule type" value="Genomic_DNA"/>
</dbReference>